<dbReference type="Pfam" id="PF00504">
    <property type="entry name" value="Chloroa_b-bind"/>
    <property type="match status" value="1"/>
</dbReference>
<keyword evidence="3" id="KW-0602">Photosynthesis</keyword>
<evidence type="ECO:0000313" key="7">
    <source>
        <dbReference type="EMBL" id="OSX78959.1"/>
    </source>
</evidence>
<name>A0A1X6PDI0_PORUM</name>
<feature type="binding site" evidence="5">
    <location>
        <position position="118"/>
    </location>
    <ligand>
        <name>chlorophyll a</name>
        <dbReference type="ChEBI" id="CHEBI:58416"/>
        <label>1</label>
    </ligand>
</feature>
<dbReference type="GO" id="GO:0016168">
    <property type="term" value="F:chlorophyll binding"/>
    <property type="evidence" value="ECO:0007669"/>
    <property type="project" value="UniProtKB-KW"/>
</dbReference>
<keyword evidence="6" id="KW-0472">Membrane</keyword>
<dbReference type="InterPro" id="IPR001344">
    <property type="entry name" value="Chloro_AB-bd_pln"/>
</dbReference>
<protein>
    <recommendedName>
        <fullName evidence="9">Chlorophyll a-b binding protein, chloroplastic</fullName>
    </recommendedName>
</protein>
<evidence type="ECO:0000256" key="5">
    <source>
        <dbReference type="PIRSR" id="PIRSR601344-1"/>
    </source>
</evidence>
<feature type="binding site" evidence="5">
    <location>
        <position position="5"/>
    </location>
    <ligand>
        <name>chlorophyll a</name>
        <dbReference type="ChEBI" id="CHEBI:58416"/>
        <label>1</label>
    </ligand>
</feature>
<dbReference type="Gene3D" id="1.10.3460.10">
    <property type="entry name" value="Chlorophyll a/b binding protein domain"/>
    <property type="match status" value="1"/>
</dbReference>
<dbReference type="InterPro" id="IPR022796">
    <property type="entry name" value="Chloroa_b-bind"/>
</dbReference>
<comment type="subcellular location">
    <subcellularLocation>
        <location evidence="1">Plastid</location>
        <location evidence="1">Chloroplast</location>
    </subcellularLocation>
</comment>
<keyword evidence="6" id="KW-0812">Transmembrane</keyword>
<keyword evidence="5" id="KW-0148">Chlorophyll</keyword>
<evidence type="ECO:0000256" key="6">
    <source>
        <dbReference type="SAM" id="Phobius"/>
    </source>
</evidence>
<feature type="binding site" evidence="5">
    <location>
        <position position="130"/>
    </location>
    <ligand>
        <name>chlorophyll a</name>
        <dbReference type="ChEBI" id="CHEBI:58416"/>
        <label>1</label>
    </ligand>
</feature>
<dbReference type="GO" id="GO:0009765">
    <property type="term" value="P:photosynthesis, light harvesting"/>
    <property type="evidence" value="ECO:0007669"/>
    <property type="project" value="InterPro"/>
</dbReference>
<feature type="transmembrane region" description="Helical" evidence="6">
    <location>
        <begin position="116"/>
        <end position="134"/>
    </location>
</feature>
<feature type="binding site" evidence="5">
    <location>
        <position position="113"/>
    </location>
    <ligand>
        <name>chlorophyll a</name>
        <dbReference type="ChEBI" id="CHEBI:58416"/>
        <label>1</label>
    </ligand>
</feature>
<evidence type="ECO:0008006" key="9">
    <source>
        <dbReference type="Google" id="ProtNLM"/>
    </source>
</evidence>
<dbReference type="Proteomes" id="UP000218209">
    <property type="component" value="Unassembled WGS sequence"/>
</dbReference>
<keyword evidence="5" id="KW-0157">Chromophore</keyword>
<dbReference type="SUPFAM" id="SSF103511">
    <property type="entry name" value="Chlorophyll a-b binding protein"/>
    <property type="match status" value="1"/>
</dbReference>
<evidence type="ECO:0000256" key="1">
    <source>
        <dbReference type="ARBA" id="ARBA00004229"/>
    </source>
</evidence>
<evidence type="ECO:0000256" key="3">
    <source>
        <dbReference type="ARBA" id="ARBA00022531"/>
    </source>
</evidence>
<keyword evidence="2" id="KW-0150">Chloroplast</keyword>
<dbReference type="AlphaFoldDB" id="A0A1X6PDI0"/>
<dbReference type="PANTHER" id="PTHR21649">
    <property type="entry name" value="CHLOROPHYLL A/B BINDING PROTEIN"/>
    <property type="match status" value="1"/>
</dbReference>
<dbReference type="GO" id="GO:0009507">
    <property type="term" value="C:chloroplast"/>
    <property type="evidence" value="ECO:0007669"/>
    <property type="project" value="UniProtKB-SubCell"/>
</dbReference>
<reference evidence="7 8" key="1">
    <citation type="submission" date="2017-03" db="EMBL/GenBank/DDBJ databases">
        <title>WGS assembly of Porphyra umbilicalis.</title>
        <authorList>
            <person name="Brawley S.H."/>
            <person name="Blouin N.A."/>
            <person name="Ficko-Blean E."/>
            <person name="Wheeler G.L."/>
            <person name="Lohr M."/>
            <person name="Goodson H.V."/>
            <person name="Jenkins J.W."/>
            <person name="Blaby-Haas C.E."/>
            <person name="Helliwell K.E."/>
            <person name="Chan C."/>
            <person name="Marriage T."/>
            <person name="Bhattacharya D."/>
            <person name="Klein A.S."/>
            <person name="Badis Y."/>
            <person name="Brodie J."/>
            <person name="Cao Y."/>
            <person name="Collen J."/>
            <person name="Dittami S.M."/>
            <person name="Gachon C.M."/>
            <person name="Green B.R."/>
            <person name="Karpowicz S."/>
            <person name="Kim J.W."/>
            <person name="Kudahl U."/>
            <person name="Lin S."/>
            <person name="Michel G."/>
            <person name="Mittag M."/>
            <person name="Olson B.J."/>
            <person name="Pangilinan J."/>
            <person name="Peng Y."/>
            <person name="Qiu H."/>
            <person name="Shu S."/>
            <person name="Singer J.T."/>
            <person name="Smith A.G."/>
            <person name="Sprecher B.N."/>
            <person name="Wagner V."/>
            <person name="Wang W."/>
            <person name="Wang Z.-Y."/>
            <person name="Yan J."/>
            <person name="Yarish C."/>
            <person name="Zoeuner-Riek S."/>
            <person name="Zhuang Y."/>
            <person name="Zou Y."/>
            <person name="Lindquist E.A."/>
            <person name="Grimwood J."/>
            <person name="Barry K."/>
            <person name="Rokhsar D.S."/>
            <person name="Schmutz J."/>
            <person name="Stiller J.W."/>
            <person name="Grossman A.R."/>
            <person name="Prochnik S.E."/>
        </authorList>
    </citation>
    <scope>NUCLEOTIDE SEQUENCE [LARGE SCALE GENOMIC DNA]</scope>
    <source>
        <strain evidence="7">4086291</strain>
    </source>
</reference>
<evidence type="ECO:0000313" key="8">
    <source>
        <dbReference type="Proteomes" id="UP000218209"/>
    </source>
</evidence>
<proteinExistence type="predicted"/>
<keyword evidence="4" id="KW-0934">Plastid</keyword>
<keyword evidence="6" id="KW-1133">Transmembrane helix</keyword>
<dbReference type="GO" id="GO:0016020">
    <property type="term" value="C:membrane"/>
    <property type="evidence" value="ECO:0007669"/>
    <property type="project" value="InterPro"/>
</dbReference>
<organism evidence="7 8">
    <name type="scientific">Porphyra umbilicalis</name>
    <name type="common">Purple laver</name>
    <name type="synonym">Red alga</name>
    <dbReference type="NCBI Taxonomy" id="2786"/>
    <lineage>
        <taxon>Eukaryota</taxon>
        <taxon>Rhodophyta</taxon>
        <taxon>Bangiophyceae</taxon>
        <taxon>Bangiales</taxon>
        <taxon>Bangiaceae</taxon>
        <taxon>Porphyra</taxon>
    </lineage>
</organism>
<evidence type="ECO:0000256" key="4">
    <source>
        <dbReference type="ARBA" id="ARBA00022640"/>
    </source>
</evidence>
<accession>A0A1X6PDI0</accession>
<dbReference type="EMBL" id="KV918800">
    <property type="protein sequence ID" value="OSX78959.1"/>
    <property type="molecule type" value="Genomic_DNA"/>
</dbReference>
<keyword evidence="8" id="KW-1185">Reference proteome</keyword>
<feature type="binding site" description="axial binding residue" evidence="5">
    <location>
        <position position="10"/>
    </location>
    <ligand>
        <name>chlorophyll b</name>
        <dbReference type="ChEBI" id="CHEBI:61721"/>
        <label>1</label>
    </ligand>
    <ligandPart>
        <name>Mg</name>
        <dbReference type="ChEBI" id="CHEBI:25107"/>
    </ligandPart>
</feature>
<gene>
    <name evidence="7" type="ORF">BU14_0093s0001</name>
</gene>
<dbReference type="OrthoDB" id="423598at2759"/>
<evidence type="ECO:0000256" key="2">
    <source>
        <dbReference type="ARBA" id="ARBA00022528"/>
    </source>
</evidence>
<sequence length="153" mass="16907">MVEGEVKNGRAACLGCLGILVQEFIHLPNSNYQNPLPAGAWADVPTVALWQIFIFCGLFELASYGGNVTYDLMLPFFDKHPEREGGTFGLDFLNVLGGSAAKTEKAKQLRTVEIKFGRLAMIAVGGMIVQTMLFKQPIVYNLLHFQPERIFAP</sequence>